<evidence type="ECO:0000313" key="2">
    <source>
        <dbReference type="EMBL" id="EYD77886.1"/>
    </source>
</evidence>
<gene>
    <name evidence="2" type="ORF">Rumeso_00613</name>
</gene>
<organism evidence="2 3">
    <name type="scientific">Rubellimicrobium mesophilum DSM 19309</name>
    <dbReference type="NCBI Taxonomy" id="442562"/>
    <lineage>
        <taxon>Bacteria</taxon>
        <taxon>Pseudomonadati</taxon>
        <taxon>Pseudomonadota</taxon>
        <taxon>Alphaproteobacteria</taxon>
        <taxon>Rhodobacterales</taxon>
        <taxon>Roseobacteraceae</taxon>
        <taxon>Rubellimicrobium</taxon>
    </lineage>
</organism>
<dbReference type="HOGENOM" id="CLU_2976533_0_0_5"/>
<name>A0A017HU20_9RHOB</name>
<proteinExistence type="predicted"/>
<dbReference type="RefSeq" id="WP_156362952.1">
    <property type="nucleotide sequence ID" value="NZ_KK088582.1"/>
</dbReference>
<dbReference type="STRING" id="442562.Rumeso_00613"/>
<dbReference type="AlphaFoldDB" id="A0A017HU20"/>
<dbReference type="EMBL" id="AOSK01000021">
    <property type="protein sequence ID" value="EYD77886.1"/>
    <property type="molecule type" value="Genomic_DNA"/>
</dbReference>
<sequence length="58" mass="5662">MVDKQPGAPQASEQPGSSPAQGQQMTASQSGATPKAPGFAAFGTSGGAAIVFRDLASI</sequence>
<reference evidence="2 3" key="1">
    <citation type="submission" date="2013-02" db="EMBL/GenBank/DDBJ databases">
        <authorList>
            <person name="Fiebig A."/>
            <person name="Goeker M."/>
            <person name="Klenk H.-P.P."/>
        </authorList>
    </citation>
    <scope>NUCLEOTIDE SEQUENCE [LARGE SCALE GENOMIC DNA]</scope>
    <source>
        <strain evidence="2 3">DSM 19309</strain>
    </source>
</reference>
<feature type="region of interest" description="Disordered" evidence="1">
    <location>
        <begin position="1"/>
        <end position="40"/>
    </location>
</feature>
<feature type="compositionally biased region" description="Polar residues" evidence="1">
    <location>
        <begin position="11"/>
        <end position="32"/>
    </location>
</feature>
<dbReference type="Proteomes" id="UP000019666">
    <property type="component" value="Unassembled WGS sequence"/>
</dbReference>
<evidence type="ECO:0000313" key="3">
    <source>
        <dbReference type="Proteomes" id="UP000019666"/>
    </source>
</evidence>
<protein>
    <submittedName>
        <fullName evidence="2">Uncharacterized protein</fullName>
    </submittedName>
</protein>
<keyword evidence="3" id="KW-1185">Reference proteome</keyword>
<accession>A0A017HU20</accession>
<evidence type="ECO:0000256" key="1">
    <source>
        <dbReference type="SAM" id="MobiDB-lite"/>
    </source>
</evidence>
<comment type="caution">
    <text evidence="2">The sequence shown here is derived from an EMBL/GenBank/DDBJ whole genome shotgun (WGS) entry which is preliminary data.</text>
</comment>